<dbReference type="Proteomes" id="UP000013988">
    <property type="component" value="Unassembled WGS sequence"/>
</dbReference>
<protein>
    <submittedName>
        <fullName evidence="1">Uncharacterized protein</fullName>
    </submittedName>
</protein>
<dbReference type="AlphaFoldDB" id="R9C7Q9"/>
<sequence>MTIYLNNTFERKVKKMNPNISVINENLWAVDFEYIKQGWVKDLSFNNPKPSDYMCFTHDGKIVINKNKPYHEDIIKYLKIIMRFKEEQLGTVQGFHFFLRIFIPKADNLTDEAFEKFVQSSQLDAVQKQFNDISNIEKNRRIIHAEYIKGIKKPTGIDKIKKIFKKKGVRK</sequence>
<organism evidence="1 2">
    <name type="scientific">Clostridium sartagoforme AAU1</name>
    <dbReference type="NCBI Taxonomy" id="1202534"/>
    <lineage>
        <taxon>Bacteria</taxon>
        <taxon>Bacillati</taxon>
        <taxon>Bacillota</taxon>
        <taxon>Clostridia</taxon>
        <taxon>Eubacteriales</taxon>
        <taxon>Clostridiaceae</taxon>
        <taxon>Clostridium</taxon>
    </lineage>
</organism>
<gene>
    <name evidence="1" type="ORF">A500_10540</name>
</gene>
<keyword evidence="2" id="KW-1185">Reference proteome</keyword>
<reference evidence="1 2" key="1">
    <citation type="submission" date="2013-03" db="EMBL/GenBank/DDBJ databases">
        <title>Whole genome shotgun sequencing of Clostridium sartagoforme AAU1.</title>
        <authorList>
            <person name="Joshi C.G."/>
            <person name="Duggirala S.M."/>
            <person name="Nathani N.M."/>
            <person name="Bhatt V.D."/>
            <person name="Patel A.K."/>
            <person name="Pandya P.R."/>
            <person name="KaPatel J.A."/>
        </authorList>
    </citation>
    <scope>NUCLEOTIDE SEQUENCE [LARGE SCALE GENOMIC DNA]</scope>
    <source>
        <strain evidence="1 2">AAU1</strain>
    </source>
</reference>
<name>R9C7Q9_9CLOT</name>
<evidence type="ECO:0000313" key="1">
    <source>
        <dbReference type="EMBL" id="EOR25308.1"/>
    </source>
</evidence>
<comment type="caution">
    <text evidence="1">The sequence shown here is derived from an EMBL/GenBank/DDBJ whole genome shotgun (WGS) entry which is preliminary data.</text>
</comment>
<dbReference type="EMBL" id="ASRV01000127">
    <property type="protein sequence ID" value="EOR25308.1"/>
    <property type="molecule type" value="Genomic_DNA"/>
</dbReference>
<proteinExistence type="predicted"/>
<accession>R9C7Q9</accession>
<dbReference type="PATRIC" id="fig|1202534.3.peg.2091"/>
<evidence type="ECO:0000313" key="2">
    <source>
        <dbReference type="Proteomes" id="UP000013988"/>
    </source>
</evidence>